<dbReference type="SUPFAM" id="SSF53474">
    <property type="entry name" value="alpha/beta-Hydrolases"/>
    <property type="match status" value="1"/>
</dbReference>
<dbReference type="InterPro" id="IPR029058">
    <property type="entry name" value="AB_hydrolase_fold"/>
</dbReference>
<dbReference type="InterPro" id="IPR051049">
    <property type="entry name" value="Dienelactone_hydrolase-like"/>
</dbReference>
<dbReference type="Proteomes" id="UP000516384">
    <property type="component" value="Chromosome"/>
</dbReference>
<dbReference type="GO" id="GO:0016787">
    <property type="term" value="F:hydrolase activity"/>
    <property type="evidence" value="ECO:0007669"/>
    <property type="project" value="UniProtKB-KW"/>
</dbReference>
<dbReference type="InterPro" id="IPR002925">
    <property type="entry name" value="Dienelactn_hydro"/>
</dbReference>
<keyword evidence="2" id="KW-0378">Hydrolase</keyword>
<accession>A0A7H0YA80</accession>
<protein>
    <submittedName>
        <fullName evidence="2">Dienelactone hydrolase family protein</fullName>
    </submittedName>
</protein>
<dbReference type="EMBL" id="CP061172">
    <property type="protein sequence ID" value="QNR67988.1"/>
    <property type="molecule type" value="Genomic_DNA"/>
</dbReference>
<dbReference type="PANTHER" id="PTHR46623:SF6">
    <property type="entry name" value="ALPHA_BETA-HYDROLASES SUPERFAMILY PROTEIN"/>
    <property type="match status" value="1"/>
</dbReference>
<dbReference type="Pfam" id="PF01738">
    <property type="entry name" value="DLH"/>
    <property type="match status" value="1"/>
</dbReference>
<evidence type="ECO:0000313" key="2">
    <source>
        <dbReference type="EMBL" id="QNR67988.1"/>
    </source>
</evidence>
<organism evidence="2 3">
    <name type="scientific">Paenibacillus peoriae</name>
    <dbReference type="NCBI Taxonomy" id="59893"/>
    <lineage>
        <taxon>Bacteria</taxon>
        <taxon>Bacillati</taxon>
        <taxon>Bacillota</taxon>
        <taxon>Bacilli</taxon>
        <taxon>Bacillales</taxon>
        <taxon>Paenibacillaceae</taxon>
        <taxon>Paenibacillus</taxon>
    </lineage>
</organism>
<sequence>MISIDKKSDTLIVVLHEIYGINQHIQNFCSLLSDQGYDVICPNLLGKETPYDYSQEETAYTNFMENVGFNRAFYHIESLLLSIRARYKKVFIVGFSIGATIAWLCSKEKYVDGIVGYYGSRIRNYLEVTPHGPILLFFPQEEPSFNVDELISTLDNRNIRVHKFSGQHGFSDPYSPRYNVHSAQQSFKEMVEFFKEG</sequence>
<evidence type="ECO:0000313" key="3">
    <source>
        <dbReference type="Proteomes" id="UP000516384"/>
    </source>
</evidence>
<dbReference type="PANTHER" id="PTHR46623">
    <property type="entry name" value="CARBOXYMETHYLENEBUTENOLIDASE-RELATED"/>
    <property type="match status" value="1"/>
</dbReference>
<feature type="domain" description="Dienelactone hydrolase" evidence="1">
    <location>
        <begin position="10"/>
        <end position="196"/>
    </location>
</feature>
<evidence type="ECO:0000259" key="1">
    <source>
        <dbReference type="Pfam" id="PF01738"/>
    </source>
</evidence>
<dbReference type="AlphaFoldDB" id="A0A7H0YA80"/>
<dbReference type="Gene3D" id="3.40.50.1820">
    <property type="entry name" value="alpha/beta hydrolase"/>
    <property type="match status" value="1"/>
</dbReference>
<name>A0A7H0YA80_9BACL</name>
<reference evidence="2 3" key="1">
    <citation type="submission" date="2020-09" db="EMBL/GenBank/DDBJ databases">
        <title>Characterization of Paenibacillus peoriae strain ZF390 with broad-spectrum antimicrobial activity as a potential biocontrol agent.</title>
        <authorList>
            <person name="Li L."/>
            <person name="Zhao Y."/>
            <person name="Li B."/>
            <person name="Xie X."/>
        </authorList>
    </citation>
    <scope>NUCLEOTIDE SEQUENCE [LARGE SCALE GENOMIC DNA]</scope>
    <source>
        <strain evidence="2 3">ZF390</strain>
    </source>
</reference>
<gene>
    <name evidence="2" type="ORF">IAQ67_02390</name>
</gene>
<dbReference type="RefSeq" id="WP_190298512.1">
    <property type="nucleotide sequence ID" value="NZ_CP061172.1"/>
</dbReference>
<proteinExistence type="predicted"/>